<gene>
    <name evidence="1" type="ORF">Syun_029471</name>
</gene>
<organism evidence="1 2">
    <name type="scientific">Stephania yunnanensis</name>
    <dbReference type="NCBI Taxonomy" id="152371"/>
    <lineage>
        <taxon>Eukaryota</taxon>
        <taxon>Viridiplantae</taxon>
        <taxon>Streptophyta</taxon>
        <taxon>Embryophyta</taxon>
        <taxon>Tracheophyta</taxon>
        <taxon>Spermatophyta</taxon>
        <taxon>Magnoliopsida</taxon>
        <taxon>Ranunculales</taxon>
        <taxon>Menispermaceae</taxon>
        <taxon>Menispermoideae</taxon>
        <taxon>Cissampelideae</taxon>
        <taxon>Stephania</taxon>
    </lineage>
</organism>
<comment type="caution">
    <text evidence="1">The sequence shown here is derived from an EMBL/GenBank/DDBJ whole genome shotgun (WGS) entry which is preliminary data.</text>
</comment>
<sequence length="93" mass="10312">MPQVFFSSLASLGFCCGDLREESPSLVTAEEHMADLFWSTQQQCNFIPISFCLVCGELFILRIGRLTRSALTLQDWLRGPRGLKPGGAQFVGN</sequence>
<protein>
    <submittedName>
        <fullName evidence="1">Uncharacterized protein</fullName>
    </submittedName>
</protein>
<accession>A0AAP0EA19</accession>
<name>A0AAP0EA19_9MAGN</name>
<reference evidence="1 2" key="1">
    <citation type="submission" date="2024-01" db="EMBL/GenBank/DDBJ databases">
        <title>Genome assemblies of Stephania.</title>
        <authorList>
            <person name="Yang L."/>
        </authorList>
    </citation>
    <scope>NUCLEOTIDE SEQUENCE [LARGE SCALE GENOMIC DNA]</scope>
    <source>
        <strain evidence="1">YNDBR</strain>
        <tissue evidence="1">Leaf</tissue>
    </source>
</reference>
<keyword evidence="2" id="KW-1185">Reference proteome</keyword>
<proteinExistence type="predicted"/>
<evidence type="ECO:0000313" key="2">
    <source>
        <dbReference type="Proteomes" id="UP001420932"/>
    </source>
</evidence>
<evidence type="ECO:0000313" key="1">
    <source>
        <dbReference type="EMBL" id="KAK9087077.1"/>
    </source>
</evidence>
<dbReference type="Proteomes" id="UP001420932">
    <property type="component" value="Unassembled WGS sequence"/>
</dbReference>
<dbReference type="EMBL" id="JBBNAF010000013">
    <property type="protein sequence ID" value="KAK9087077.1"/>
    <property type="molecule type" value="Genomic_DNA"/>
</dbReference>
<dbReference type="AlphaFoldDB" id="A0AAP0EA19"/>